<dbReference type="Gene3D" id="3.40.50.1820">
    <property type="entry name" value="alpha/beta hydrolase"/>
    <property type="match status" value="1"/>
</dbReference>
<keyword evidence="3" id="KW-0479">Metal-binding</keyword>
<reference evidence="13 14" key="1">
    <citation type="submission" date="2018-08" db="EMBL/GenBank/DDBJ databases">
        <title>Draft genome of the lignicolous fungus Coniochaeta pulveracea.</title>
        <authorList>
            <person name="Borstlap C.J."/>
            <person name="De Witt R.N."/>
            <person name="Botha A."/>
            <person name="Volschenk H."/>
        </authorList>
    </citation>
    <scope>NUCLEOTIDE SEQUENCE [LARGE SCALE GENOMIC DNA]</scope>
    <source>
        <strain evidence="13 14">CAB683</strain>
    </source>
</reference>
<evidence type="ECO:0000256" key="3">
    <source>
        <dbReference type="ARBA" id="ARBA00022723"/>
    </source>
</evidence>
<feature type="compositionally biased region" description="Polar residues" evidence="10">
    <location>
        <begin position="2152"/>
        <end position="2164"/>
    </location>
</feature>
<feature type="domain" description="RING-type" evidence="12">
    <location>
        <begin position="584"/>
        <end position="762"/>
    </location>
</feature>
<feature type="region of interest" description="Disordered" evidence="10">
    <location>
        <begin position="1518"/>
        <end position="1544"/>
    </location>
</feature>
<organism evidence="13 14">
    <name type="scientific">Coniochaeta pulveracea</name>
    <dbReference type="NCBI Taxonomy" id="177199"/>
    <lineage>
        <taxon>Eukaryota</taxon>
        <taxon>Fungi</taxon>
        <taxon>Dikarya</taxon>
        <taxon>Ascomycota</taxon>
        <taxon>Pezizomycotina</taxon>
        <taxon>Sordariomycetes</taxon>
        <taxon>Sordariomycetidae</taxon>
        <taxon>Coniochaetales</taxon>
        <taxon>Coniochaetaceae</taxon>
        <taxon>Coniochaeta</taxon>
    </lineage>
</organism>
<dbReference type="InterPro" id="IPR044294">
    <property type="entry name" value="Lipase-like"/>
</dbReference>
<feature type="region of interest" description="Disordered" evidence="10">
    <location>
        <begin position="1851"/>
        <end position="1887"/>
    </location>
</feature>
<feature type="compositionally biased region" description="Low complexity" evidence="10">
    <location>
        <begin position="1801"/>
        <end position="1812"/>
    </location>
</feature>
<evidence type="ECO:0000256" key="6">
    <source>
        <dbReference type="ARBA" id="ARBA00022786"/>
    </source>
</evidence>
<dbReference type="Gene3D" id="1.20.120.1750">
    <property type="match status" value="1"/>
</dbReference>
<feature type="compositionally biased region" description="Basic and acidic residues" evidence="10">
    <location>
        <begin position="488"/>
        <end position="499"/>
    </location>
</feature>
<evidence type="ECO:0000256" key="7">
    <source>
        <dbReference type="ARBA" id="ARBA00022833"/>
    </source>
</evidence>
<keyword evidence="8" id="KW-0442">Lipid degradation</keyword>
<gene>
    <name evidence="13" type="ORF">DL546_007889</name>
</gene>
<feature type="compositionally biased region" description="Acidic residues" evidence="10">
    <location>
        <begin position="2189"/>
        <end position="2200"/>
    </location>
</feature>
<dbReference type="InterPro" id="IPR007751">
    <property type="entry name" value="DUF676_lipase-like"/>
</dbReference>
<dbReference type="InterPro" id="IPR001841">
    <property type="entry name" value="Znf_RING"/>
</dbReference>
<dbReference type="OrthoDB" id="5368485at2759"/>
<feature type="region of interest" description="Disordered" evidence="10">
    <location>
        <begin position="1339"/>
        <end position="1365"/>
    </location>
</feature>
<feature type="region of interest" description="Disordered" evidence="10">
    <location>
        <begin position="918"/>
        <end position="1084"/>
    </location>
</feature>
<evidence type="ECO:0008006" key="15">
    <source>
        <dbReference type="Google" id="ProtNLM"/>
    </source>
</evidence>
<dbReference type="SUPFAM" id="SSF57850">
    <property type="entry name" value="RING/U-box"/>
    <property type="match status" value="2"/>
</dbReference>
<dbReference type="SUPFAM" id="SSF53474">
    <property type="entry name" value="alpha/beta-Hydrolases"/>
    <property type="match status" value="1"/>
</dbReference>
<feature type="compositionally biased region" description="Basic and acidic residues" evidence="10">
    <location>
        <begin position="925"/>
        <end position="940"/>
    </location>
</feature>
<comment type="similarity">
    <text evidence="1">Belongs to the putative lipase ROG1 family.</text>
</comment>
<keyword evidence="7" id="KW-0862">Zinc</keyword>
<feature type="compositionally biased region" description="Basic residues" evidence="10">
    <location>
        <begin position="1028"/>
        <end position="1039"/>
    </location>
</feature>
<dbReference type="STRING" id="177199.A0A420YB17"/>
<dbReference type="Gene3D" id="3.30.40.10">
    <property type="entry name" value="Zinc/RING finger domain, C3HC4 (zinc finger)"/>
    <property type="match status" value="1"/>
</dbReference>
<feature type="compositionally biased region" description="Basic and acidic residues" evidence="10">
    <location>
        <begin position="2133"/>
        <end position="2143"/>
    </location>
</feature>
<evidence type="ECO:0000256" key="4">
    <source>
        <dbReference type="ARBA" id="ARBA00022737"/>
    </source>
</evidence>
<dbReference type="CDD" id="cd22584">
    <property type="entry name" value="Rcat_RBR_unk"/>
    <property type="match status" value="1"/>
</dbReference>
<feature type="compositionally biased region" description="Basic and acidic residues" evidence="10">
    <location>
        <begin position="457"/>
        <end position="467"/>
    </location>
</feature>
<sequence>MAEYEEPPGGRRAYRQRRGGDPSPSSSNDWTLIEQMDEPLSPHRPAVNAAAAYLHEAQQYSDENDLVGTRWAASSAVQRRQRRRLRQKQQQIREDARDSSDSEPPPSSSTYTPKRAATSSVSMHMRNPPPPPAPSPGLTRSATAPHYRWARSHVYEEDADNSNSRSNSRRSGSRPDRSMAGSRPSSRTSLSDEEDDTDVTFSPPDVKGKSVQSRGRDAVPPPAPPPPRVPAPPTRRGQVVYEEEGEEEEQEDEDIVAIRKRERSRGPVREAVMHEDDRPRRHRRDKSRTPRREKAESVYDDVVDMRRAEERMRSRSRPARAKSVYEEDIELDDDKHIRSKSRARRTDIDLDTDRMKERLRSRSRPRPEEEDYHEDFEGAKQVRAKQSRRDLVYDEDRDMEHARSRSIPRQPEMVYEEDDDSNRRYKSSRGRPAETVYEVDMQELGSIRAPETPNRPRHGEMTYREGSEVTDNPFGERAPSRSRPAPARTERHRNIEKATRRSSTTDDAYSRSQSRSTRLTGRYYESEVAYRGSRAPSLRKSQTTVGSREASSQSLGSSSRRSASLLGQFFGPALQPLGPERPPKLVSCVICMDEVPSTRIARLKCGHRMCNTCLKNVFRKSVKDPELMPPKCCTPDHIPLKHVDKLFDTSFKKTWNRKHAEYTTQNRIYCPSRRCGEWIRPENIRRDADGRKVAQCSQCRTKAFLQQAKEAGWQRCHRCKAMVELKEGCNHMTCRCGAQFCMICGAKWKSCDCPWFNHDAIESDTLDDMQIPMTLYPEPSLRSVRYPSRPPSPSNFRAHGDDMMIPAARVRSHPFDGQILIRKQLGQQDDIHAPRIRNTDRYDDHDRRYYPEYPGDYQRPREQMTHGGGRGDFLPRPETSVVPPPPYAASLGGQYTPYGTTALGPPGMDYVTGVHRARGMQTGSTERKRLADRFSSDPRHPATRTPTHAQPPPRLNKSSSMPIPPPMPVSLPVPRPMQLGIPPPPIGMMAVRPGHQHHHHHSAPPGINMPPLLRRNTMEDELYSTRSSPRRPKPGMRQHRREEDLDDDDDDQPMASTPPRRHRRRNTHQEGAEASAMAGLSGPGRGMERVFEWAEYVEPGEPVEEKGPLSISTGSTVSTGSVKIGEVVRYTVTYTPSHDRILPSPERLYLRIRNTCAVALRAAFVHGPYTLCVSAYPAHFNPNEKFVNPRRYGVPEFEPMLKAAGTWTCQLMVPDTIRQSAGQGTRHGHFGAGPEHDGESVSWIVEVSSQVIFSTSAAVSYEILIARDEKSLSLGGTTLPVIGNQAQVPAPGKLSDYQAALASKDHAVPTKGVFSRAVKLKIEDTAALWDRPRLPGSWDADRNHHHHHHKPPQDGEEGGSQPIASEGKLEGMATDTNKKPDKPKKVHLVILTHGLHSNLGGDMLYLKESIDAGVQQAKKDAKARRTKEREERRKRDGAEGSPGQGDDDTFDDGGVEEDEEVIVRGYTGNATRTEKGIKYLGKRLARWVLSMTYPDQPFLPTGKAAKESVGQTLLGASHKKTDNGEVKPAHQHSSTQQVPPSQGDSKRLYKITKISFIAHSLGGLVQTYAVAYIQKHSPQFFDLIEPINFIALASPFLGLNHENPLYVKFALDFGLVGRTGKDLGLTWRAPTIARSGWGAIVSNLGENAHKRMYGEEQPESKPLLRILPTGPAHIALKKFRNRTVYSNVVNDGIVPLRTSCLLFLDWQGLERVEKARRQTGLVETAVRAGWAELTGANVTTGRKGQWSPDELDPDDEKSDDGRSAQESHEVPQPPTDATREDDTQSLRSVTLPYHGPGPHKSQNIGSSSSTSNNGGALSGFFNLFRLDNPSKPAPAPSAKQNKIYRRSQTINFDDPSATTSAASSQSRVTAGHDVSDTGEGLSAPPRTSFFESASDLLSPQLPSIEYILDPSKRPRTIFHDRIYHPSDIPPPPLKKRPTGLGLRRRSETRTSSSTQTTNSSPFPSPGVAHQDSAFSKKDYDDTAHTNPDKEPDEVIDSSQMRVEEKIARAYHRDLSWRKVLVKLEPDAHNNMIVRRMFANAFGWPVVKHLVDAHFSDAATARTRDDVEAGGERAKPLHQAPDKTGAETKAAPRTEDKSNGDANMNIGGGPDPHGTRGRPGPGERVPPSLPTERTASEAREDTDKLSALPASPMLQSNSTGTSNGSLDGHFSRPAYERVDSVTWSDRDWVDSGDEGDSDAEIEERKKESEKAGHKADNWNWTEKIVGKGAGKHRTMSPGAGSARTSEGIVVREPGLEAGMEAGLEERQQQVEQQGAAHPENRSETA</sequence>
<keyword evidence="5 9" id="KW-0863">Zinc-finger</keyword>
<feature type="region of interest" description="Disordered" evidence="10">
    <location>
        <begin position="842"/>
        <end position="870"/>
    </location>
</feature>
<accession>A0A420YB17</accession>
<feature type="compositionally biased region" description="Basic and acidic residues" evidence="10">
    <location>
        <begin position="287"/>
        <end position="313"/>
    </location>
</feature>
<feature type="compositionally biased region" description="Basic and acidic residues" evidence="10">
    <location>
        <begin position="91"/>
        <end position="100"/>
    </location>
</feature>
<evidence type="ECO:0000313" key="13">
    <source>
        <dbReference type="EMBL" id="RKU45088.1"/>
    </source>
</evidence>
<feature type="compositionally biased region" description="Acidic residues" evidence="10">
    <location>
        <begin position="1445"/>
        <end position="1455"/>
    </location>
</feature>
<keyword evidence="6" id="KW-0833">Ubl conjugation pathway</keyword>
<dbReference type="GO" id="GO:0016042">
    <property type="term" value="P:lipid catabolic process"/>
    <property type="evidence" value="ECO:0007669"/>
    <property type="project" value="UniProtKB-KW"/>
</dbReference>
<feature type="compositionally biased region" description="Pro residues" evidence="10">
    <location>
        <begin position="219"/>
        <end position="233"/>
    </location>
</feature>
<feature type="compositionally biased region" description="Basic and acidic residues" evidence="10">
    <location>
        <begin position="1759"/>
        <end position="1769"/>
    </location>
</feature>
<protein>
    <recommendedName>
        <fullName evidence="15">RING-type domain-containing protein</fullName>
    </recommendedName>
</protein>
<feature type="compositionally biased region" description="Polar residues" evidence="10">
    <location>
        <begin position="1531"/>
        <end position="1543"/>
    </location>
</feature>
<feature type="region of interest" description="Disordered" evidence="10">
    <location>
        <begin position="75"/>
        <end position="559"/>
    </location>
</feature>
<evidence type="ECO:0000256" key="10">
    <source>
        <dbReference type="SAM" id="MobiDB-lite"/>
    </source>
</evidence>
<feature type="compositionally biased region" description="Basic and acidic residues" evidence="10">
    <location>
        <begin position="344"/>
        <end position="360"/>
    </location>
</feature>
<dbReference type="Proteomes" id="UP000275385">
    <property type="component" value="Unassembled WGS sequence"/>
</dbReference>
<feature type="region of interest" description="Disordered" evidence="10">
    <location>
        <begin position="1"/>
        <end position="44"/>
    </location>
</feature>
<name>A0A420YB17_9PEZI</name>
<dbReference type="InterPro" id="IPR029058">
    <property type="entry name" value="AB_hydrolase_fold"/>
</dbReference>
<evidence type="ECO:0000256" key="5">
    <source>
        <dbReference type="ARBA" id="ARBA00022771"/>
    </source>
</evidence>
<feature type="compositionally biased region" description="Basic and acidic residues" evidence="10">
    <location>
        <begin position="2201"/>
        <end position="2215"/>
    </location>
</feature>
<feature type="compositionally biased region" description="Low complexity" evidence="10">
    <location>
        <begin position="546"/>
        <end position="559"/>
    </location>
</feature>
<dbReference type="GO" id="GO:0047372">
    <property type="term" value="F:monoacylglycerol lipase activity"/>
    <property type="evidence" value="ECO:0007669"/>
    <property type="project" value="TreeGrafter"/>
</dbReference>
<feature type="compositionally biased region" description="Polar residues" evidence="10">
    <location>
        <begin position="501"/>
        <end position="519"/>
    </location>
</feature>
<feature type="compositionally biased region" description="Basic and acidic residues" evidence="10">
    <location>
        <begin position="1519"/>
        <end position="1528"/>
    </location>
</feature>
<evidence type="ECO:0000259" key="11">
    <source>
        <dbReference type="PROSITE" id="PS50089"/>
    </source>
</evidence>
<evidence type="ECO:0000259" key="12">
    <source>
        <dbReference type="PROSITE" id="PS51873"/>
    </source>
</evidence>
<dbReference type="PROSITE" id="PS51873">
    <property type="entry name" value="TRIAD"/>
    <property type="match status" value="1"/>
</dbReference>
<feature type="compositionally biased region" description="Low complexity" evidence="10">
    <location>
        <begin position="1856"/>
        <end position="1869"/>
    </location>
</feature>
<feature type="compositionally biased region" description="Basic and acidic residues" evidence="10">
    <location>
        <begin position="256"/>
        <end position="279"/>
    </location>
</feature>
<dbReference type="PROSITE" id="PS50089">
    <property type="entry name" value="ZF_RING_2"/>
    <property type="match status" value="1"/>
</dbReference>
<feature type="compositionally biased region" description="Basic and acidic residues" evidence="10">
    <location>
        <begin position="1974"/>
        <end position="1989"/>
    </location>
</feature>
<proteinExistence type="inferred from homology"/>
<feature type="compositionally biased region" description="Basic and acidic residues" evidence="10">
    <location>
        <begin position="2173"/>
        <end position="2188"/>
    </location>
</feature>
<dbReference type="GO" id="GO:0008270">
    <property type="term" value="F:zinc ion binding"/>
    <property type="evidence" value="ECO:0007669"/>
    <property type="project" value="UniProtKB-KW"/>
</dbReference>
<feature type="compositionally biased region" description="Acidic residues" evidence="10">
    <location>
        <begin position="1749"/>
        <end position="1758"/>
    </location>
</feature>
<keyword evidence="4" id="KW-0677">Repeat</keyword>
<feature type="region of interest" description="Disordered" evidence="10">
    <location>
        <begin position="1921"/>
        <end position="2000"/>
    </location>
</feature>
<feature type="domain" description="RING-type" evidence="11">
    <location>
        <begin position="588"/>
        <end position="632"/>
    </location>
</feature>
<dbReference type="PANTHER" id="PTHR12482">
    <property type="entry name" value="LIPASE ROG1-RELATED-RELATED"/>
    <property type="match status" value="1"/>
</dbReference>
<dbReference type="Pfam" id="PF05057">
    <property type="entry name" value="DUF676"/>
    <property type="match status" value="2"/>
</dbReference>
<dbReference type="CDD" id="cd20335">
    <property type="entry name" value="BRcat_RBR"/>
    <property type="match status" value="1"/>
</dbReference>
<feature type="compositionally biased region" description="Basic and acidic residues" evidence="10">
    <location>
        <begin position="387"/>
        <end position="403"/>
    </location>
</feature>
<feature type="region of interest" description="Disordered" evidence="10">
    <location>
        <begin position="2062"/>
        <end position="2284"/>
    </location>
</feature>
<dbReference type="InterPro" id="IPR044066">
    <property type="entry name" value="TRIAD_supradom"/>
</dbReference>
<dbReference type="PANTHER" id="PTHR12482:SF62">
    <property type="entry name" value="LIPASE ROG1-RELATED"/>
    <property type="match status" value="1"/>
</dbReference>
<feature type="region of interest" description="Disordered" evidence="10">
    <location>
        <begin position="1739"/>
        <end position="1812"/>
    </location>
</feature>
<dbReference type="GO" id="GO:0016740">
    <property type="term" value="F:transferase activity"/>
    <property type="evidence" value="ECO:0007669"/>
    <property type="project" value="UniProtKB-KW"/>
</dbReference>
<evidence type="ECO:0000256" key="9">
    <source>
        <dbReference type="PROSITE-ProRule" id="PRU00175"/>
    </source>
</evidence>
<evidence type="ECO:0000256" key="1">
    <source>
        <dbReference type="ARBA" id="ARBA00007920"/>
    </source>
</evidence>
<dbReference type="EMBL" id="QVQW01000024">
    <property type="protein sequence ID" value="RKU45088.1"/>
    <property type="molecule type" value="Genomic_DNA"/>
</dbReference>
<feature type="compositionally biased region" description="Acidic residues" evidence="10">
    <location>
        <begin position="241"/>
        <end position="255"/>
    </location>
</feature>
<keyword evidence="8" id="KW-0443">Lipid metabolism</keyword>
<feature type="region of interest" description="Disordered" evidence="10">
    <location>
        <begin position="1416"/>
        <end position="1455"/>
    </location>
</feature>
<keyword evidence="14" id="KW-1185">Reference proteome</keyword>
<feature type="compositionally biased region" description="Basic and acidic residues" evidence="10">
    <location>
        <begin position="2062"/>
        <end position="2098"/>
    </location>
</feature>
<feature type="compositionally biased region" description="Basic and acidic residues" evidence="10">
    <location>
        <begin position="1427"/>
        <end position="1438"/>
    </location>
</feature>
<keyword evidence="2" id="KW-0808">Transferase</keyword>
<dbReference type="PROSITE" id="PS00518">
    <property type="entry name" value="ZF_RING_1"/>
    <property type="match status" value="1"/>
</dbReference>
<dbReference type="InterPro" id="IPR013083">
    <property type="entry name" value="Znf_RING/FYVE/PHD"/>
</dbReference>
<comment type="caution">
    <text evidence="13">The sequence shown here is derived from an EMBL/GenBank/DDBJ whole genome shotgun (WGS) entry which is preliminary data.</text>
</comment>
<dbReference type="InterPro" id="IPR017907">
    <property type="entry name" value="Znf_RING_CS"/>
</dbReference>
<feature type="compositionally biased region" description="Pro residues" evidence="10">
    <location>
        <begin position="962"/>
        <end position="986"/>
    </location>
</feature>
<evidence type="ECO:0000256" key="2">
    <source>
        <dbReference type="ARBA" id="ARBA00022679"/>
    </source>
</evidence>
<feature type="compositionally biased region" description="Low complexity" evidence="10">
    <location>
        <begin position="1949"/>
        <end position="1960"/>
    </location>
</feature>
<evidence type="ECO:0000313" key="14">
    <source>
        <dbReference type="Proteomes" id="UP000275385"/>
    </source>
</evidence>
<evidence type="ECO:0000256" key="8">
    <source>
        <dbReference type="ARBA" id="ARBA00022963"/>
    </source>
</evidence>